<dbReference type="AlphaFoldDB" id="A0A2R6NXX5"/>
<proteinExistence type="predicted"/>
<reference evidence="2 3" key="1">
    <citation type="submission" date="2018-02" db="EMBL/GenBank/DDBJ databases">
        <title>Genome sequence of the basidiomycete white-rot fungus Phlebia centrifuga.</title>
        <authorList>
            <person name="Granchi Z."/>
            <person name="Peng M."/>
            <person name="de Vries R.P."/>
            <person name="Hilden K."/>
            <person name="Makela M.R."/>
            <person name="Grigoriev I."/>
            <person name="Riley R."/>
        </authorList>
    </citation>
    <scope>NUCLEOTIDE SEQUENCE [LARGE SCALE GENOMIC DNA]</scope>
    <source>
        <strain evidence="2 3">FBCC195</strain>
    </source>
</reference>
<evidence type="ECO:0000313" key="2">
    <source>
        <dbReference type="EMBL" id="PSR79527.1"/>
    </source>
</evidence>
<evidence type="ECO:0000256" key="1">
    <source>
        <dbReference type="SAM" id="MobiDB-lite"/>
    </source>
</evidence>
<organism evidence="2 3">
    <name type="scientific">Hermanssonia centrifuga</name>
    <dbReference type="NCBI Taxonomy" id="98765"/>
    <lineage>
        <taxon>Eukaryota</taxon>
        <taxon>Fungi</taxon>
        <taxon>Dikarya</taxon>
        <taxon>Basidiomycota</taxon>
        <taxon>Agaricomycotina</taxon>
        <taxon>Agaricomycetes</taxon>
        <taxon>Polyporales</taxon>
        <taxon>Meruliaceae</taxon>
        <taxon>Hermanssonia</taxon>
    </lineage>
</organism>
<dbReference type="Proteomes" id="UP000186601">
    <property type="component" value="Unassembled WGS sequence"/>
</dbReference>
<keyword evidence="3" id="KW-1185">Reference proteome</keyword>
<protein>
    <submittedName>
        <fullName evidence="2">Uncharacterized protein</fullName>
    </submittedName>
</protein>
<name>A0A2R6NXX5_9APHY</name>
<gene>
    <name evidence="2" type="ORF">PHLCEN_2v6988</name>
</gene>
<dbReference type="EMBL" id="MLYV02000693">
    <property type="protein sequence ID" value="PSR79527.1"/>
    <property type="molecule type" value="Genomic_DNA"/>
</dbReference>
<feature type="region of interest" description="Disordered" evidence="1">
    <location>
        <begin position="1"/>
        <end position="27"/>
    </location>
</feature>
<comment type="caution">
    <text evidence="2">The sequence shown here is derived from an EMBL/GenBank/DDBJ whole genome shotgun (WGS) entry which is preliminary data.</text>
</comment>
<accession>A0A2R6NXX5</accession>
<sequence length="49" mass="5309">MASIVGNIGEELDYRSTEDSEENTSFEDGDLDLQVKGAQMTVSEASELP</sequence>
<evidence type="ECO:0000313" key="3">
    <source>
        <dbReference type="Proteomes" id="UP000186601"/>
    </source>
</evidence>